<dbReference type="EMBL" id="JAWSTH010000001">
    <property type="protein sequence ID" value="MDW5592833.1"/>
    <property type="molecule type" value="Genomic_DNA"/>
</dbReference>
<dbReference type="SUPFAM" id="SSF48498">
    <property type="entry name" value="Tetracyclin repressor-like, C-terminal domain"/>
    <property type="match status" value="1"/>
</dbReference>
<evidence type="ECO:0000256" key="4">
    <source>
        <dbReference type="PROSITE-ProRule" id="PRU00335"/>
    </source>
</evidence>
<dbReference type="PANTHER" id="PTHR30055">
    <property type="entry name" value="HTH-TYPE TRANSCRIPTIONAL REGULATOR RUTR"/>
    <property type="match status" value="1"/>
</dbReference>
<dbReference type="InterPro" id="IPR050109">
    <property type="entry name" value="HTH-type_TetR-like_transc_reg"/>
</dbReference>
<keyword evidence="2 4" id="KW-0238">DNA-binding</keyword>
<organism evidence="6 7">
    <name type="scientific">Conexibacter stalactiti</name>
    <dbReference type="NCBI Taxonomy" id="1940611"/>
    <lineage>
        <taxon>Bacteria</taxon>
        <taxon>Bacillati</taxon>
        <taxon>Actinomycetota</taxon>
        <taxon>Thermoleophilia</taxon>
        <taxon>Solirubrobacterales</taxon>
        <taxon>Conexibacteraceae</taxon>
        <taxon>Conexibacter</taxon>
    </lineage>
</organism>
<protein>
    <submittedName>
        <fullName evidence="6">TetR/AcrR family transcriptional regulator</fullName>
    </submittedName>
</protein>
<evidence type="ECO:0000313" key="6">
    <source>
        <dbReference type="EMBL" id="MDW5592833.1"/>
    </source>
</evidence>
<evidence type="ECO:0000256" key="1">
    <source>
        <dbReference type="ARBA" id="ARBA00023015"/>
    </source>
</evidence>
<accession>A0ABU4HHQ1</accession>
<sequence>MNAMVQSTTATTRSRLPRAEREQQVLDIAHAAFAEHGYGAVTMDEVAAAAGVTKPLLYAYFGNKERLYLACMERSGEAMLSAVGAAVASASSPAEALREGLKAFFAFVDGDRDAWRVLFDETLPAGGELTRSVSVYRDRLLALVAQTQLALIPEHNRERAATEVEALSNALLGASEALARWWLRTGAMPPADAAELLVATVEPGLQARAALSALPGPEPASDAPSNRHQGAP</sequence>
<dbReference type="Pfam" id="PF00440">
    <property type="entry name" value="TetR_N"/>
    <property type="match status" value="1"/>
</dbReference>
<reference evidence="7" key="1">
    <citation type="submission" date="2023-07" db="EMBL/GenBank/DDBJ databases">
        <title>Conexibacter stalactiti sp. nov., isolated from stalactites in a lava cave and emended description of the genus Conexibacter.</title>
        <authorList>
            <person name="Lee S.D."/>
        </authorList>
    </citation>
    <scope>NUCLEOTIDE SEQUENCE [LARGE SCALE GENOMIC DNA]</scope>
    <source>
        <strain evidence="7">KCTC 39840</strain>
    </source>
</reference>
<dbReference type="InterPro" id="IPR009057">
    <property type="entry name" value="Homeodomain-like_sf"/>
</dbReference>
<keyword evidence="7" id="KW-1185">Reference proteome</keyword>
<dbReference type="InterPro" id="IPR001647">
    <property type="entry name" value="HTH_TetR"/>
</dbReference>
<dbReference type="PANTHER" id="PTHR30055:SF158">
    <property type="entry name" value="POSSIBLE TRANSCRIPTIONAL REGULATORY PROTEIN (PROBABLY TETR-FAMILY)"/>
    <property type="match status" value="1"/>
</dbReference>
<dbReference type="InterPro" id="IPR023772">
    <property type="entry name" value="DNA-bd_HTH_TetR-type_CS"/>
</dbReference>
<dbReference type="PROSITE" id="PS01081">
    <property type="entry name" value="HTH_TETR_1"/>
    <property type="match status" value="1"/>
</dbReference>
<evidence type="ECO:0000313" key="7">
    <source>
        <dbReference type="Proteomes" id="UP001284601"/>
    </source>
</evidence>
<feature type="DNA-binding region" description="H-T-H motif" evidence="4">
    <location>
        <begin position="42"/>
        <end position="61"/>
    </location>
</feature>
<keyword evidence="1" id="KW-0805">Transcription regulation</keyword>
<dbReference type="PROSITE" id="PS50977">
    <property type="entry name" value="HTH_TETR_2"/>
    <property type="match status" value="1"/>
</dbReference>
<feature type="domain" description="HTH tetR-type" evidence="5">
    <location>
        <begin position="19"/>
        <end position="79"/>
    </location>
</feature>
<evidence type="ECO:0000259" key="5">
    <source>
        <dbReference type="PROSITE" id="PS50977"/>
    </source>
</evidence>
<evidence type="ECO:0000256" key="3">
    <source>
        <dbReference type="ARBA" id="ARBA00023163"/>
    </source>
</evidence>
<name>A0ABU4HHQ1_9ACTN</name>
<dbReference type="InterPro" id="IPR054129">
    <property type="entry name" value="DesT_TetR_C"/>
</dbReference>
<dbReference type="InterPro" id="IPR036271">
    <property type="entry name" value="Tet_transcr_reg_TetR-rel_C_sf"/>
</dbReference>
<comment type="caution">
    <text evidence="6">The sequence shown here is derived from an EMBL/GenBank/DDBJ whole genome shotgun (WGS) entry which is preliminary data.</text>
</comment>
<dbReference type="SUPFAM" id="SSF46689">
    <property type="entry name" value="Homeodomain-like"/>
    <property type="match status" value="1"/>
</dbReference>
<evidence type="ECO:0000256" key="2">
    <source>
        <dbReference type="ARBA" id="ARBA00023125"/>
    </source>
</evidence>
<gene>
    <name evidence="6" type="ORF">R7226_00690</name>
</gene>
<dbReference type="Pfam" id="PF21943">
    <property type="entry name" value="TetR_C_46"/>
    <property type="match status" value="1"/>
</dbReference>
<dbReference type="Gene3D" id="1.10.357.10">
    <property type="entry name" value="Tetracycline Repressor, domain 2"/>
    <property type="match status" value="1"/>
</dbReference>
<keyword evidence="3" id="KW-0804">Transcription</keyword>
<dbReference type="Proteomes" id="UP001284601">
    <property type="component" value="Unassembled WGS sequence"/>
</dbReference>
<dbReference type="PRINTS" id="PR00455">
    <property type="entry name" value="HTHTETR"/>
</dbReference>
<proteinExistence type="predicted"/>